<comment type="caution">
    <text evidence="1">The sequence shown here is derived from an EMBL/GenBank/DDBJ whole genome shotgun (WGS) entry which is preliminary data.</text>
</comment>
<dbReference type="AlphaFoldDB" id="A0A7J7CSI6"/>
<evidence type="ECO:0000313" key="1">
    <source>
        <dbReference type="EMBL" id="KAF5737050.1"/>
    </source>
</evidence>
<gene>
    <name evidence="1" type="ORF">HS088_TW14G01206</name>
</gene>
<protein>
    <submittedName>
        <fullName evidence="1">Putative GRAS family transcription factor</fullName>
    </submittedName>
</protein>
<dbReference type="InParanoid" id="A0A7J7CSI6"/>
<organism evidence="1 2">
    <name type="scientific">Tripterygium wilfordii</name>
    <name type="common">Thunder God vine</name>
    <dbReference type="NCBI Taxonomy" id="458696"/>
    <lineage>
        <taxon>Eukaryota</taxon>
        <taxon>Viridiplantae</taxon>
        <taxon>Streptophyta</taxon>
        <taxon>Embryophyta</taxon>
        <taxon>Tracheophyta</taxon>
        <taxon>Spermatophyta</taxon>
        <taxon>Magnoliopsida</taxon>
        <taxon>eudicotyledons</taxon>
        <taxon>Gunneridae</taxon>
        <taxon>Pentapetalae</taxon>
        <taxon>rosids</taxon>
        <taxon>fabids</taxon>
        <taxon>Celastrales</taxon>
        <taxon>Celastraceae</taxon>
        <taxon>Tripterygium</taxon>
    </lineage>
</organism>
<evidence type="ECO:0000313" key="2">
    <source>
        <dbReference type="Proteomes" id="UP000593562"/>
    </source>
</evidence>
<name>A0A7J7CSI6_TRIWF</name>
<proteinExistence type="predicted"/>
<accession>A0A7J7CSI6</accession>
<keyword evidence="2" id="KW-1185">Reference proteome</keyword>
<sequence length="126" mass="14067">MEGRNIWKKGQGSKVEAPGESGCIDFLSSDCGFYQDDSLEKGYISFSNPQQEHQIQSFSVYGRLDNLTFNGPSLLMEGRLEEIAKLGVQDVVESKKEERCPLSLSAIRLLNSHGSGFKRLNGERIH</sequence>
<reference evidence="1 2" key="1">
    <citation type="journal article" date="2020" name="Nat. Commun.">
        <title>Genome of Tripterygium wilfordii and identification of cytochrome P450 involved in triptolide biosynthesis.</title>
        <authorList>
            <person name="Tu L."/>
            <person name="Su P."/>
            <person name="Zhang Z."/>
            <person name="Gao L."/>
            <person name="Wang J."/>
            <person name="Hu T."/>
            <person name="Zhou J."/>
            <person name="Zhang Y."/>
            <person name="Zhao Y."/>
            <person name="Liu Y."/>
            <person name="Song Y."/>
            <person name="Tong Y."/>
            <person name="Lu Y."/>
            <person name="Yang J."/>
            <person name="Xu C."/>
            <person name="Jia M."/>
            <person name="Peters R.J."/>
            <person name="Huang L."/>
            <person name="Gao W."/>
        </authorList>
    </citation>
    <scope>NUCLEOTIDE SEQUENCE [LARGE SCALE GENOMIC DNA]</scope>
    <source>
        <strain evidence="2">cv. XIE 37</strain>
        <tissue evidence="1">Leaf</tissue>
    </source>
</reference>
<dbReference type="EMBL" id="JAAARO010000014">
    <property type="protein sequence ID" value="KAF5737050.1"/>
    <property type="molecule type" value="Genomic_DNA"/>
</dbReference>
<dbReference type="Proteomes" id="UP000593562">
    <property type="component" value="Unassembled WGS sequence"/>
</dbReference>